<name>A0ABV2VVM4_9ACTN</name>
<organism evidence="2 3">
    <name type="scientific">Micromonospora fulviviridis</name>
    <dbReference type="NCBI Taxonomy" id="47860"/>
    <lineage>
        <taxon>Bacteria</taxon>
        <taxon>Bacillati</taxon>
        <taxon>Actinomycetota</taxon>
        <taxon>Actinomycetes</taxon>
        <taxon>Micromonosporales</taxon>
        <taxon>Micromonosporaceae</taxon>
        <taxon>Micromonospora</taxon>
    </lineage>
</organism>
<dbReference type="EMBL" id="JBEXRX010000244">
    <property type="protein sequence ID" value="MEU0156847.1"/>
    <property type="molecule type" value="Genomic_DNA"/>
</dbReference>
<sequence>MRKPLPAADPLLRLQASITARDDRLLGWLYDHGVLTTDQVAAALFPSLDFAQRRLRRLTVLRAVDRFRPNRAYGGSYPYHYVLDQLGYDHVHAQRGLGRPRRDQARRRKQSLTSRPDLPHLLGGNQVFIDLAAHARTHPDRDLVRWQPASTFHEPGVFYRAGGNPQMMVHGPTGLPRPDGAGVWTEQDHSVPFFLEYDTGLERLDILTEKIAKYERLYAMSTWAWPVLFHLPSARREANLHHRLAAVPGLETVIATTTAELRTATGASPAEQVWQLAGRSTGRYRLIDLPYTDTDDDEFPTHTTPSPDGRTV</sequence>
<keyword evidence="3" id="KW-1185">Reference proteome</keyword>
<evidence type="ECO:0000313" key="2">
    <source>
        <dbReference type="EMBL" id="MEU0156847.1"/>
    </source>
</evidence>
<evidence type="ECO:0000256" key="1">
    <source>
        <dbReference type="SAM" id="MobiDB-lite"/>
    </source>
</evidence>
<dbReference type="InterPro" id="IPR025855">
    <property type="entry name" value="Replic_Relax"/>
</dbReference>
<evidence type="ECO:0000313" key="3">
    <source>
        <dbReference type="Proteomes" id="UP001550348"/>
    </source>
</evidence>
<proteinExistence type="predicted"/>
<reference evidence="2 3" key="1">
    <citation type="submission" date="2024-06" db="EMBL/GenBank/DDBJ databases">
        <title>The Natural Products Discovery Center: Release of the First 8490 Sequenced Strains for Exploring Actinobacteria Biosynthetic Diversity.</title>
        <authorList>
            <person name="Kalkreuter E."/>
            <person name="Kautsar S.A."/>
            <person name="Yang D."/>
            <person name="Bader C.D."/>
            <person name="Teijaro C.N."/>
            <person name="Fluegel L."/>
            <person name="Davis C.M."/>
            <person name="Simpson J.R."/>
            <person name="Lauterbach L."/>
            <person name="Steele A.D."/>
            <person name="Gui C."/>
            <person name="Meng S."/>
            <person name="Li G."/>
            <person name="Viehrig K."/>
            <person name="Ye F."/>
            <person name="Su P."/>
            <person name="Kiefer A.F."/>
            <person name="Nichols A."/>
            <person name="Cepeda A.J."/>
            <person name="Yan W."/>
            <person name="Fan B."/>
            <person name="Jiang Y."/>
            <person name="Adhikari A."/>
            <person name="Zheng C.-J."/>
            <person name="Schuster L."/>
            <person name="Cowan T.M."/>
            <person name="Smanski M.J."/>
            <person name="Chevrette M.G."/>
            <person name="De Carvalho L.P.S."/>
            <person name="Shen B."/>
        </authorList>
    </citation>
    <scope>NUCLEOTIDE SEQUENCE [LARGE SCALE GENOMIC DNA]</scope>
    <source>
        <strain evidence="2 3">NPDC006286</strain>
    </source>
</reference>
<dbReference type="Proteomes" id="UP001550348">
    <property type="component" value="Unassembled WGS sequence"/>
</dbReference>
<feature type="region of interest" description="Disordered" evidence="1">
    <location>
        <begin position="95"/>
        <end position="116"/>
    </location>
</feature>
<feature type="region of interest" description="Disordered" evidence="1">
    <location>
        <begin position="291"/>
        <end position="312"/>
    </location>
</feature>
<comment type="caution">
    <text evidence="2">The sequence shown here is derived from an EMBL/GenBank/DDBJ whole genome shotgun (WGS) entry which is preliminary data.</text>
</comment>
<protein>
    <submittedName>
        <fullName evidence="2">Replication-relaxation family protein</fullName>
    </submittedName>
</protein>
<dbReference type="RefSeq" id="WP_355668328.1">
    <property type="nucleotide sequence ID" value="NZ_JBEXRX010000244.1"/>
</dbReference>
<accession>A0ABV2VVM4</accession>
<dbReference type="Pfam" id="PF13814">
    <property type="entry name" value="Replic_Relax"/>
    <property type="match status" value="1"/>
</dbReference>
<gene>
    <name evidence="2" type="ORF">ABZ071_34270</name>
</gene>